<dbReference type="AlphaFoldDB" id="A0A5Q6S2F3"/>
<dbReference type="InterPro" id="IPR007210">
    <property type="entry name" value="ABC_Gly_betaine_transp_sub-bd"/>
</dbReference>
<evidence type="ECO:0000259" key="2">
    <source>
        <dbReference type="Pfam" id="PF04069"/>
    </source>
</evidence>
<evidence type="ECO:0000313" key="4">
    <source>
        <dbReference type="EMBL" id="KAA1424401.1"/>
    </source>
</evidence>
<dbReference type="GO" id="GO:0022857">
    <property type="term" value="F:transmembrane transporter activity"/>
    <property type="evidence" value="ECO:0007669"/>
    <property type="project" value="InterPro"/>
</dbReference>
<accession>A0A5Q6S2F3</accession>
<sequence>MMVWSRHRSSTHHRQTPRPQGRDGRDPMNSTTLRRARRGAASLAAVVALIALPACGGDDGDSDNGSGGESKGSLTLSGQNFTEMQILAELYTQVLENEGYDVTQKLVDTRDIYMAQLTDNNVQVVPEYLSGIGDFLNKQANGDTAEPVTSNNVEETVAAVGALAETAGVTLLEPAEATDQNAYAVTKDFADEHSLSTLSDLGASGLPVKLAAAPDCKDRQDCGKGLQEVYGIDLTEILPLGFGSREGKDAATSGEVQLVQVATTDGALEDDGLVLLEDDKGLQPAQNLIPAVNTEWLADNEDAASALNALSAKLTTDKLADMNVAVDVDREKPTDVAQQFLEDEGLLG</sequence>
<proteinExistence type="predicted"/>
<evidence type="ECO:0000256" key="1">
    <source>
        <dbReference type="SAM" id="MobiDB-lite"/>
    </source>
</evidence>
<dbReference type="GO" id="GO:0043190">
    <property type="term" value="C:ATP-binding cassette (ABC) transporter complex"/>
    <property type="evidence" value="ECO:0007669"/>
    <property type="project" value="InterPro"/>
</dbReference>
<gene>
    <name evidence="4" type="ORF">FE697_000215</name>
    <name evidence="3" type="ORF">FE697_021675</name>
</gene>
<dbReference type="Pfam" id="PF04069">
    <property type="entry name" value="OpuAC"/>
    <property type="match status" value="1"/>
</dbReference>
<dbReference type="EMBL" id="VDFQ02000008">
    <property type="protein sequence ID" value="KAA1418044.1"/>
    <property type="molecule type" value="Genomic_DNA"/>
</dbReference>
<dbReference type="Proteomes" id="UP000307768">
    <property type="component" value="Unassembled WGS sequence"/>
</dbReference>
<dbReference type="Gene3D" id="3.40.190.10">
    <property type="entry name" value="Periplasmic binding protein-like II"/>
    <property type="match status" value="1"/>
</dbReference>
<name>A0A5Q6S2F3_9ACTN</name>
<feature type="compositionally biased region" description="Basic residues" evidence="1">
    <location>
        <begin position="1"/>
        <end position="16"/>
    </location>
</feature>
<feature type="region of interest" description="Disordered" evidence="1">
    <location>
        <begin position="1"/>
        <end position="30"/>
    </location>
</feature>
<dbReference type="Gene3D" id="3.40.190.120">
    <property type="entry name" value="Osmoprotection protein (prox), domain 2"/>
    <property type="match status" value="1"/>
</dbReference>
<feature type="region of interest" description="Disordered" evidence="1">
    <location>
        <begin position="57"/>
        <end position="76"/>
    </location>
</feature>
<dbReference type="CDD" id="cd13606">
    <property type="entry name" value="PBP2_ProX_like"/>
    <property type="match status" value="1"/>
</dbReference>
<dbReference type="EMBL" id="VDFQ02000001">
    <property type="protein sequence ID" value="KAA1424401.1"/>
    <property type="molecule type" value="Genomic_DNA"/>
</dbReference>
<evidence type="ECO:0000313" key="5">
    <source>
        <dbReference type="Proteomes" id="UP000307768"/>
    </source>
</evidence>
<dbReference type="OrthoDB" id="9781705at2"/>
<organism evidence="4 5">
    <name type="scientific">Mumia zhuanghuii</name>
    <dbReference type="NCBI Taxonomy" id="2585211"/>
    <lineage>
        <taxon>Bacteria</taxon>
        <taxon>Bacillati</taxon>
        <taxon>Actinomycetota</taxon>
        <taxon>Actinomycetes</taxon>
        <taxon>Propionibacteriales</taxon>
        <taxon>Nocardioidaceae</taxon>
        <taxon>Mumia</taxon>
    </lineage>
</organism>
<feature type="domain" description="ABC-type glycine betaine transport system substrate-binding" evidence="2">
    <location>
        <begin position="73"/>
        <end position="342"/>
    </location>
</feature>
<comment type="caution">
    <text evidence="4">The sequence shown here is derived from an EMBL/GenBank/DDBJ whole genome shotgun (WGS) entry which is preliminary data.</text>
</comment>
<evidence type="ECO:0000313" key="3">
    <source>
        <dbReference type="EMBL" id="KAA1418044.1"/>
    </source>
</evidence>
<protein>
    <submittedName>
        <fullName evidence="4">ABC transporter substrate-binding protein</fullName>
    </submittedName>
</protein>
<reference evidence="4 5" key="1">
    <citation type="submission" date="2019-09" db="EMBL/GenBank/DDBJ databases">
        <title>Mumia zhuanghuii sp. nov. isolated from the intestinal contents of plateau pika (Ochotona curzoniae) in the Qinghai-Tibet plateau of China.</title>
        <authorList>
            <person name="Tian Z."/>
        </authorList>
    </citation>
    <scope>NUCLEOTIDE SEQUENCE [LARGE SCALE GENOMIC DNA]</scope>
    <source>
        <strain evidence="5">350</strain>
        <strain evidence="4">Z350</strain>
    </source>
</reference>
<dbReference type="SUPFAM" id="SSF53850">
    <property type="entry name" value="Periplasmic binding protein-like II"/>
    <property type="match status" value="1"/>
</dbReference>